<dbReference type="Proteomes" id="UP000273119">
    <property type="component" value="Unassembled WGS sequence"/>
</dbReference>
<evidence type="ECO:0000313" key="2">
    <source>
        <dbReference type="Proteomes" id="UP000273119"/>
    </source>
</evidence>
<sequence>MGFDLYFMRVNGQETYDADRAGLAAFLDRHRLHQVPDLSTAVMVDQSGAPLSFEGYQSELYLNLLDQSEPVTGNINHATLSDEETVFIYDLCVAGGFVIVNPQGEPDNLVPGGVFDSSFVSPYGSTAWVNSAAELQEALSGNFERFLEYRRQIISPTPDEE</sequence>
<dbReference type="RefSeq" id="WP_121485114.1">
    <property type="nucleotide sequence ID" value="NZ_QQXL01000004.1"/>
</dbReference>
<comment type="caution">
    <text evidence="1">The sequence shown here is derived from an EMBL/GenBank/DDBJ whole genome shotgun (WGS) entry which is preliminary data.</text>
</comment>
<evidence type="ECO:0000313" key="1">
    <source>
        <dbReference type="EMBL" id="RKW70463.1"/>
    </source>
</evidence>
<gene>
    <name evidence="1" type="ORF">DWQ67_08265</name>
</gene>
<protein>
    <submittedName>
        <fullName evidence="1">Uncharacterized protein</fullName>
    </submittedName>
</protein>
<accession>A0A496PIZ4</accession>
<name>A0A496PIZ4_9MICC</name>
<keyword evidence="2" id="KW-1185">Reference proteome</keyword>
<reference evidence="1 2" key="1">
    <citation type="submission" date="2018-07" db="EMBL/GenBank/DDBJ databases">
        <title>Arthrobacter sp. nov., isolated from raw cow's milk with high bacterial count.</title>
        <authorList>
            <person name="Hahne J."/>
            <person name="Isele D."/>
            <person name="Lipski A."/>
        </authorList>
    </citation>
    <scope>NUCLEOTIDE SEQUENCE [LARGE SCALE GENOMIC DNA]</scope>
    <source>
        <strain evidence="1 2">JZ R-183</strain>
    </source>
</reference>
<organism evidence="1 2">
    <name type="scientific">Galactobacter caseinivorans</name>
    <dbReference type="NCBI Taxonomy" id="2676123"/>
    <lineage>
        <taxon>Bacteria</taxon>
        <taxon>Bacillati</taxon>
        <taxon>Actinomycetota</taxon>
        <taxon>Actinomycetes</taxon>
        <taxon>Micrococcales</taxon>
        <taxon>Micrococcaceae</taxon>
        <taxon>Galactobacter</taxon>
    </lineage>
</organism>
<dbReference type="AlphaFoldDB" id="A0A496PIZ4"/>
<proteinExistence type="predicted"/>
<dbReference type="EMBL" id="QQXL01000004">
    <property type="protein sequence ID" value="RKW70463.1"/>
    <property type="molecule type" value="Genomic_DNA"/>
</dbReference>